<accession>A0A160DX14</accession>
<sequence>MLEIALSSSYGHAAREADPDARPDHWWRERALEAEVRRVWDENGQVYGAKKVWK</sequence>
<dbReference type="Proteomes" id="UP000076830">
    <property type="component" value="Chromosome"/>
</dbReference>
<proteinExistence type="predicted"/>
<protein>
    <submittedName>
        <fullName evidence="2">Mobile element protein</fullName>
    </submittedName>
</protein>
<organism evidence="2 3">
    <name type="scientific">Dokdonella koreensis DS-123</name>
    <dbReference type="NCBI Taxonomy" id="1300342"/>
    <lineage>
        <taxon>Bacteria</taxon>
        <taxon>Pseudomonadati</taxon>
        <taxon>Pseudomonadota</taxon>
        <taxon>Gammaproteobacteria</taxon>
        <taxon>Lysobacterales</taxon>
        <taxon>Rhodanobacteraceae</taxon>
        <taxon>Dokdonella</taxon>
    </lineage>
</organism>
<reference evidence="2 3" key="1">
    <citation type="submission" date="2016-04" db="EMBL/GenBank/DDBJ databases">
        <title>Complete genome sequence of Dokdonella koreensis DS-123T.</title>
        <authorList>
            <person name="Kim J.F."/>
            <person name="Lee H."/>
            <person name="Kwak M.-J."/>
        </authorList>
    </citation>
    <scope>NUCLEOTIDE SEQUENCE [LARGE SCALE GENOMIC DNA]</scope>
    <source>
        <strain evidence="2 3">DS-123</strain>
    </source>
</reference>
<dbReference type="PATRIC" id="fig|1300342.3.peg.2774"/>
<name>A0A160DX14_9GAMM</name>
<evidence type="ECO:0000313" key="3">
    <source>
        <dbReference type="Proteomes" id="UP000076830"/>
    </source>
</evidence>
<dbReference type="AlphaFoldDB" id="A0A160DX14"/>
<dbReference type="EMBL" id="CP015249">
    <property type="protein sequence ID" value="ANB18840.1"/>
    <property type="molecule type" value="Genomic_DNA"/>
</dbReference>
<feature type="region of interest" description="Disordered" evidence="1">
    <location>
        <begin position="1"/>
        <end position="21"/>
    </location>
</feature>
<feature type="compositionally biased region" description="Polar residues" evidence="1">
    <location>
        <begin position="1"/>
        <end position="10"/>
    </location>
</feature>
<gene>
    <name evidence="2" type="ORF">I596_2847</name>
</gene>
<keyword evidence="3" id="KW-1185">Reference proteome</keyword>
<evidence type="ECO:0000256" key="1">
    <source>
        <dbReference type="SAM" id="MobiDB-lite"/>
    </source>
</evidence>
<dbReference type="STRING" id="1300342.I596_2847"/>
<dbReference type="KEGG" id="dko:I596_2847"/>
<evidence type="ECO:0000313" key="2">
    <source>
        <dbReference type="EMBL" id="ANB18840.1"/>
    </source>
</evidence>